<reference evidence="1 2" key="1">
    <citation type="submission" date="2020-01" db="EMBL/GenBank/DDBJ databases">
        <title>Anaeroalcalibacter tamaniensis gen. nov., sp. nov., moderately halophilic strictly anaerobic fermenter bacterium from mud volcano of Taman peninsula.</title>
        <authorList>
            <person name="Frolova A."/>
            <person name="Merkel A.Y."/>
            <person name="Slobodkin A.I."/>
        </authorList>
    </citation>
    <scope>NUCLEOTIDE SEQUENCE [LARGE SCALE GENOMIC DNA]</scope>
    <source>
        <strain evidence="1 2">F-3ap</strain>
    </source>
</reference>
<dbReference type="EMBL" id="JAAEEH010000031">
    <property type="protein sequence ID" value="NDL68240.1"/>
    <property type="molecule type" value="Genomic_DNA"/>
</dbReference>
<proteinExistence type="predicted"/>
<dbReference type="PANTHER" id="PTHR34504:SF2">
    <property type="entry name" value="UPF0150 PROTEIN SSL0259"/>
    <property type="match status" value="1"/>
</dbReference>
<dbReference type="RefSeq" id="WP_162370963.1">
    <property type="nucleotide sequence ID" value="NZ_JAAEEH010000031.1"/>
</dbReference>
<dbReference type="PANTHER" id="PTHR34504">
    <property type="entry name" value="ANTITOXIN HICB"/>
    <property type="match status" value="1"/>
</dbReference>
<evidence type="ECO:0000313" key="2">
    <source>
        <dbReference type="Proteomes" id="UP000461585"/>
    </source>
</evidence>
<keyword evidence="2" id="KW-1185">Reference proteome</keyword>
<dbReference type="InterPro" id="IPR051404">
    <property type="entry name" value="TA_system_antitoxin"/>
</dbReference>
<organism evidence="1 2">
    <name type="scientific">Anaerotalea alkaliphila</name>
    <dbReference type="NCBI Taxonomy" id="2662126"/>
    <lineage>
        <taxon>Bacteria</taxon>
        <taxon>Bacillati</taxon>
        <taxon>Bacillota</taxon>
        <taxon>Clostridia</taxon>
        <taxon>Eubacteriales</taxon>
        <taxon>Anaerotalea</taxon>
    </lineage>
</organism>
<dbReference type="Pfam" id="PF24113">
    <property type="entry name" value="DUF7387"/>
    <property type="match status" value="1"/>
</dbReference>
<dbReference type="AlphaFoldDB" id="A0A7X5HX11"/>
<accession>A0A7X5HX11</accession>
<dbReference type="Proteomes" id="UP000461585">
    <property type="component" value="Unassembled WGS sequence"/>
</dbReference>
<evidence type="ECO:0000313" key="1">
    <source>
        <dbReference type="EMBL" id="NDL68240.1"/>
    </source>
</evidence>
<sequence length="54" mass="6305">MRFQATVVIQKEDDWYVAKCIENNVASQGHTIEEAIENLTEALQLYYEDEMQVP</sequence>
<dbReference type="SUPFAM" id="SSF143100">
    <property type="entry name" value="TTHA1013/TTHA0281-like"/>
    <property type="match status" value="1"/>
</dbReference>
<dbReference type="InterPro" id="IPR055811">
    <property type="entry name" value="DUF7387"/>
</dbReference>
<dbReference type="InterPro" id="IPR035069">
    <property type="entry name" value="TTHA1013/TTHA0281-like"/>
</dbReference>
<comment type="caution">
    <text evidence="1">The sequence shown here is derived from an EMBL/GenBank/DDBJ whole genome shotgun (WGS) entry which is preliminary data.</text>
</comment>
<protein>
    <submittedName>
        <fullName evidence="1">Type II toxin-antitoxin system HicB family antitoxin</fullName>
    </submittedName>
</protein>
<dbReference type="Gene3D" id="3.30.160.250">
    <property type="match status" value="1"/>
</dbReference>
<name>A0A7X5HX11_9FIRM</name>
<gene>
    <name evidence="1" type="ORF">GXN74_10850</name>
</gene>